<protein>
    <submittedName>
        <fullName evidence="11">CCA-adding enzyme</fullName>
        <ecNumber evidence="11">2.7.7.72</ecNumber>
    </submittedName>
</protein>
<dbReference type="RefSeq" id="WP_218091181.1">
    <property type="nucleotide sequence ID" value="NZ_CAJVAS010000004.1"/>
</dbReference>
<comment type="cofactor">
    <cofactor evidence="1">
        <name>Mg(2+)</name>
        <dbReference type="ChEBI" id="CHEBI:18420"/>
    </cofactor>
</comment>
<evidence type="ECO:0000259" key="8">
    <source>
        <dbReference type="Pfam" id="PF01743"/>
    </source>
</evidence>
<sequence length="431" mass="49100">MPEKLEAGALEVIRRLTDNGFEAYMVGGCVRDKCLGRKVKDYDIATAARPEQVQSLFKRTIPTGLQHGTVTVLIDRVPYEVTTFRKEGDYEGYRRPSEVEYIDSLHEDLQRRDFTMNAMALDRYGRLIDPFGGQDDLREKRLRCVGCAEERFREDALRMLRCLRFAAEYGLEPEPETWSALLRMKPLLGHIAMERVQAELLRMLAGANPNLAVELLCKSGVLEHTKLKLRLASIAEGKPWPDVETLPDELHRLAYMYIRIGATPEQAEADMRHLACSKQQTDNVRLMVAAYEQLRHEAVETAMPDGEDLPEVREWLKRQWLLAAIRYGRDTLRSVHKLYSLEAERTHSQSVWAAEGRVWLDAMPVSEVSELAVSGQALLRKFAPAKPGPWLGRLLAALLEDTALGKLLNEPESLLKAAEAYYEQIRENPCR</sequence>
<keyword evidence="4" id="KW-0479">Metal-binding</keyword>
<dbReference type="NCBIfam" id="NF009814">
    <property type="entry name" value="PRK13299.1"/>
    <property type="match status" value="1"/>
</dbReference>
<gene>
    <name evidence="11" type="primary">cca</name>
    <name evidence="11" type="ORF">PAESOLCIP111_01375</name>
</gene>
<dbReference type="GO" id="GO:0046872">
    <property type="term" value="F:metal ion binding"/>
    <property type="evidence" value="ECO:0007669"/>
    <property type="project" value="UniProtKB-KW"/>
</dbReference>
<keyword evidence="3 11" id="KW-0548">Nucleotidyltransferase</keyword>
<evidence type="ECO:0000256" key="2">
    <source>
        <dbReference type="ARBA" id="ARBA00022694"/>
    </source>
</evidence>
<dbReference type="InterPro" id="IPR032810">
    <property type="entry name" value="CCA-adding_enz_C"/>
</dbReference>
<dbReference type="EMBL" id="CAJVAS010000004">
    <property type="protein sequence ID" value="CAG7611414.1"/>
    <property type="molecule type" value="Genomic_DNA"/>
</dbReference>
<keyword evidence="2" id="KW-0819">tRNA processing</keyword>
<dbReference type="AlphaFoldDB" id="A0A916NN79"/>
<organism evidence="11 12">
    <name type="scientific">Paenibacillus solanacearum</name>
    <dbReference type="NCBI Taxonomy" id="2048548"/>
    <lineage>
        <taxon>Bacteria</taxon>
        <taxon>Bacillati</taxon>
        <taxon>Bacillota</taxon>
        <taxon>Bacilli</taxon>
        <taxon>Bacillales</taxon>
        <taxon>Paenibacillaceae</taxon>
        <taxon>Paenibacillus</taxon>
    </lineage>
</organism>
<evidence type="ECO:0000256" key="5">
    <source>
        <dbReference type="ARBA" id="ARBA00022842"/>
    </source>
</evidence>
<dbReference type="Pfam" id="PF01743">
    <property type="entry name" value="PolyA_pol"/>
    <property type="match status" value="1"/>
</dbReference>
<keyword evidence="7 11" id="KW-0808">Transferase</keyword>
<keyword evidence="6 7" id="KW-0694">RNA-binding</keyword>
<dbReference type="InterPro" id="IPR002646">
    <property type="entry name" value="PolA_pol_head_dom"/>
</dbReference>
<reference evidence="11" key="1">
    <citation type="submission" date="2021-06" db="EMBL/GenBank/DDBJ databases">
        <authorList>
            <person name="Criscuolo A."/>
        </authorList>
    </citation>
    <scope>NUCLEOTIDE SEQUENCE</scope>
    <source>
        <strain evidence="11">CIP111600</strain>
    </source>
</reference>
<keyword evidence="5" id="KW-0460">Magnesium</keyword>
<dbReference type="InterPro" id="IPR032828">
    <property type="entry name" value="PolyA_RNA-bd"/>
</dbReference>
<feature type="domain" description="Poly A polymerase head" evidence="8">
    <location>
        <begin position="23"/>
        <end position="143"/>
    </location>
</feature>
<comment type="similarity">
    <text evidence="7">Belongs to the tRNA nucleotidyltransferase/poly(A) polymerase family.</text>
</comment>
<dbReference type="CDD" id="cd05398">
    <property type="entry name" value="NT_ClassII-CCAase"/>
    <property type="match status" value="1"/>
</dbReference>
<evidence type="ECO:0000313" key="12">
    <source>
        <dbReference type="Proteomes" id="UP000693672"/>
    </source>
</evidence>
<evidence type="ECO:0000259" key="10">
    <source>
        <dbReference type="Pfam" id="PF13735"/>
    </source>
</evidence>
<evidence type="ECO:0000256" key="4">
    <source>
        <dbReference type="ARBA" id="ARBA00022723"/>
    </source>
</evidence>
<dbReference type="PANTHER" id="PTHR46173:SF1">
    <property type="entry name" value="CCA TRNA NUCLEOTIDYLTRANSFERASE 1, MITOCHONDRIAL"/>
    <property type="match status" value="1"/>
</dbReference>
<dbReference type="GO" id="GO:0008033">
    <property type="term" value="P:tRNA processing"/>
    <property type="evidence" value="ECO:0007669"/>
    <property type="project" value="UniProtKB-KW"/>
</dbReference>
<keyword evidence="12" id="KW-1185">Reference proteome</keyword>
<evidence type="ECO:0000256" key="6">
    <source>
        <dbReference type="ARBA" id="ARBA00022884"/>
    </source>
</evidence>
<name>A0A916NN79_9BACL</name>
<dbReference type="Proteomes" id="UP000693672">
    <property type="component" value="Unassembled WGS sequence"/>
</dbReference>
<feature type="domain" description="tRNA nucleotidyltransferase/poly(A) polymerase RNA and SrmB- binding" evidence="9">
    <location>
        <begin position="170"/>
        <end position="224"/>
    </location>
</feature>
<dbReference type="GO" id="GO:0004810">
    <property type="term" value="F:CCA tRNA nucleotidyltransferase activity"/>
    <property type="evidence" value="ECO:0007669"/>
    <property type="project" value="UniProtKB-EC"/>
</dbReference>
<feature type="domain" description="CCA-adding enzyme C-terminal" evidence="10">
    <location>
        <begin position="253"/>
        <end position="418"/>
    </location>
</feature>
<evidence type="ECO:0000259" key="9">
    <source>
        <dbReference type="Pfam" id="PF12627"/>
    </source>
</evidence>
<dbReference type="EC" id="2.7.7.72" evidence="11"/>
<proteinExistence type="inferred from homology"/>
<evidence type="ECO:0000256" key="1">
    <source>
        <dbReference type="ARBA" id="ARBA00001946"/>
    </source>
</evidence>
<dbReference type="GO" id="GO:0000049">
    <property type="term" value="F:tRNA binding"/>
    <property type="evidence" value="ECO:0007669"/>
    <property type="project" value="TreeGrafter"/>
</dbReference>
<evidence type="ECO:0000313" key="11">
    <source>
        <dbReference type="EMBL" id="CAG7611414.1"/>
    </source>
</evidence>
<evidence type="ECO:0000256" key="3">
    <source>
        <dbReference type="ARBA" id="ARBA00022695"/>
    </source>
</evidence>
<dbReference type="Pfam" id="PF12627">
    <property type="entry name" value="PolyA_pol_RNAbd"/>
    <property type="match status" value="1"/>
</dbReference>
<evidence type="ECO:0000256" key="7">
    <source>
        <dbReference type="RuleBase" id="RU003953"/>
    </source>
</evidence>
<dbReference type="PANTHER" id="PTHR46173">
    <property type="entry name" value="CCA TRNA NUCLEOTIDYLTRANSFERASE 1, MITOCHONDRIAL"/>
    <property type="match status" value="1"/>
</dbReference>
<dbReference type="Pfam" id="PF13735">
    <property type="entry name" value="tRNA_NucTran2_2"/>
    <property type="match status" value="1"/>
</dbReference>
<accession>A0A916NN79</accession>
<dbReference type="InterPro" id="IPR050264">
    <property type="entry name" value="Bact_CCA-adding_enz_type3_sf"/>
</dbReference>
<comment type="caution">
    <text evidence="11">The sequence shown here is derived from an EMBL/GenBank/DDBJ whole genome shotgun (WGS) entry which is preliminary data.</text>
</comment>